<dbReference type="RefSeq" id="XP_015609192.1">
    <property type="nucleotide sequence ID" value="XM_015753706.1"/>
</dbReference>
<dbReference type="GO" id="GO:0005524">
    <property type="term" value="F:ATP binding"/>
    <property type="evidence" value="ECO:0007669"/>
    <property type="project" value="UniProtKB-KW"/>
</dbReference>
<evidence type="ECO:0000259" key="3">
    <source>
        <dbReference type="Pfam" id="PF05970"/>
    </source>
</evidence>
<evidence type="ECO:0000313" key="4">
    <source>
        <dbReference type="Proteomes" id="UP000694920"/>
    </source>
</evidence>
<evidence type="ECO:0000313" key="5">
    <source>
        <dbReference type="RefSeq" id="XP_015609192.1"/>
    </source>
</evidence>
<keyword evidence="1" id="KW-0547">Nucleotide-binding</keyword>
<dbReference type="AlphaFoldDB" id="A0AAJ7CEY1"/>
<comment type="similarity">
    <text evidence="1">Belongs to the helicase family.</text>
</comment>
<keyword evidence="1" id="KW-0233">DNA recombination</keyword>
<dbReference type="GO" id="GO:0000723">
    <property type="term" value="P:telomere maintenance"/>
    <property type="evidence" value="ECO:0007669"/>
    <property type="project" value="InterPro"/>
</dbReference>
<name>A0AAJ7CEY1_CEPCN</name>
<dbReference type="GeneID" id="107274496"/>
<feature type="domain" description="DNA helicase Pif1-like DEAD-box helicase" evidence="3">
    <location>
        <begin position="14"/>
        <end position="82"/>
    </location>
</feature>
<feature type="region of interest" description="Disordered" evidence="2">
    <location>
        <begin position="240"/>
        <end position="271"/>
    </location>
</feature>
<dbReference type="GO" id="GO:0006310">
    <property type="term" value="P:DNA recombination"/>
    <property type="evidence" value="ECO:0007669"/>
    <property type="project" value="UniProtKB-KW"/>
</dbReference>
<keyword evidence="1" id="KW-0067">ATP-binding</keyword>
<dbReference type="GO" id="GO:0016787">
    <property type="term" value="F:hydrolase activity"/>
    <property type="evidence" value="ECO:0007669"/>
    <property type="project" value="UniProtKB-KW"/>
</dbReference>
<dbReference type="KEGG" id="ccin:107274496"/>
<evidence type="ECO:0000256" key="2">
    <source>
        <dbReference type="SAM" id="MobiDB-lite"/>
    </source>
</evidence>
<dbReference type="PANTHER" id="PTHR10492:SF57">
    <property type="entry name" value="ATP-DEPENDENT DNA HELICASE"/>
    <property type="match status" value="1"/>
</dbReference>
<proteinExistence type="inferred from homology"/>
<keyword evidence="4" id="KW-1185">Reference proteome</keyword>
<keyword evidence="1" id="KW-0234">DNA repair</keyword>
<dbReference type="Pfam" id="PF05970">
    <property type="entry name" value="PIF1"/>
    <property type="match status" value="1"/>
</dbReference>
<reference evidence="5" key="1">
    <citation type="submission" date="2025-08" db="UniProtKB">
        <authorList>
            <consortium name="RefSeq"/>
        </authorList>
    </citation>
    <scope>IDENTIFICATION</scope>
</reference>
<organism evidence="4 5">
    <name type="scientific">Cephus cinctus</name>
    <name type="common">Wheat stem sawfly</name>
    <dbReference type="NCBI Taxonomy" id="211228"/>
    <lineage>
        <taxon>Eukaryota</taxon>
        <taxon>Metazoa</taxon>
        <taxon>Ecdysozoa</taxon>
        <taxon>Arthropoda</taxon>
        <taxon>Hexapoda</taxon>
        <taxon>Insecta</taxon>
        <taxon>Pterygota</taxon>
        <taxon>Neoptera</taxon>
        <taxon>Endopterygota</taxon>
        <taxon>Hymenoptera</taxon>
        <taxon>Cephoidea</taxon>
        <taxon>Cephidae</taxon>
        <taxon>Cephus</taxon>
    </lineage>
</organism>
<feature type="compositionally biased region" description="Basic and acidic residues" evidence="2">
    <location>
        <begin position="247"/>
        <end position="261"/>
    </location>
</feature>
<dbReference type="EC" id="5.6.2.3" evidence="1"/>
<dbReference type="InterPro" id="IPR027417">
    <property type="entry name" value="P-loop_NTPase"/>
</dbReference>
<evidence type="ECO:0000256" key="1">
    <source>
        <dbReference type="RuleBase" id="RU363044"/>
    </source>
</evidence>
<sequence length="286" mass="32396">MAHKHSLEALNRTLKGDFRQILPVIPRSTYADEINACLKSSSLWSNVKKVQLNINMRVQMLEDPSAETFSNQLLDIGDGKVAVYESTGCIKLPTNFCAIVDSQNTLINSIFPDVRTEYINHAWLAERAILAAKNVGVHDLNFKIQQSLPGDFVSYKSIDTVCDANEAVNYPTEFFNSLDLPGMSPHLLRLKVGSPNNVRGAHLGCRTNKATNMRNSRAERTDEQIQQDNEIMRVSMSQLRASQSQEARAERNQQRQLERRQARQMTDNANKYIENLHPLRPFVSHS</sequence>
<dbReference type="GO" id="GO:0006281">
    <property type="term" value="P:DNA repair"/>
    <property type="evidence" value="ECO:0007669"/>
    <property type="project" value="UniProtKB-KW"/>
</dbReference>
<comment type="cofactor">
    <cofactor evidence="1">
        <name>Mg(2+)</name>
        <dbReference type="ChEBI" id="CHEBI:18420"/>
    </cofactor>
</comment>
<gene>
    <name evidence="5" type="primary">LOC107274496</name>
</gene>
<comment type="catalytic activity">
    <reaction evidence="1">
        <text>ATP + H2O = ADP + phosphate + H(+)</text>
        <dbReference type="Rhea" id="RHEA:13065"/>
        <dbReference type="ChEBI" id="CHEBI:15377"/>
        <dbReference type="ChEBI" id="CHEBI:15378"/>
        <dbReference type="ChEBI" id="CHEBI:30616"/>
        <dbReference type="ChEBI" id="CHEBI:43474"/>
        <dbReference type="ChEBI" id="CHEBI:456216"/>
        <dbReference type="EC" id="5.6.2.3"/>
    </reaction>
</comment>
<feature type="non-terminal residue" evidence="5">
    <location>
        <position position="286"/>
    </location>
</feature>
<keyword evidence="1" id="KW-0227">DNA damage</keyword>
<protein>
    <recommendedName>
        <fullName evidence="1">ATP-dependent DNA helicase</fullName>
        <ecNumber evidence="1">5.6.2.3</ecNumber>
    </recommendedName>
</protein>
<accession>A0AAJ7CEY1</accession>
<keyword evidence="1" id="KW-0347">Helicase</keyword>
<dbReference type="SUPFAM" id="SSF52540">
    <property type="entry name" value="P-loop containing nucleoside triphosphate hydrolases"/>
    <property type="match status" value="1"/>
</dbReference>
<dbReference type="InterPro" id="IPR010285">
    <property type="entry name" value="DNA_helicase_pif1-like_DEAD"/>
</dbReference>
<keyword evidence="1" id="KW-0378">Hydrolase</keyword>
<dbReference type="Proteomes" id="UP000694920">
    <property type="component" value="Unplaced"/>
</dbReference>
<dbReference type="PANTHER" id="PTHR10492">
    <property type="match status" value="1"/>
</dbReference>
<dbReference type="GO" id="GO:0043139">
    <property type="term" value="F:5'-3' DNA helicase activity"/>
    <property type="evidence" value="ECO:0007669"/>
    <property type="project" value="UniProtKB-EC"/>
</dbReference>